<feature type="transmembrane region" description="Helical" evidence="1">
    <location>
        <begin position="42"/>
        <end position="61"/>
    </location>
</feature>
<keyword evidence="1" id="KW-0472">Membrane</keyword>
<proteinExistence type="predicted"/>
<sequence>MRKFSVRRIILILIDLICIILASFLALFLRFNGEIPSYYFNILKNLMGLEIFISLVIFYLFKLYRSLWQFASINELKNILSAAVIDSIANVFFI</sequence>
<keyword evidence="1" id="KW-1133">Transmembrane helix</keyword>
<evidence type="ECO:0008006" key="4">
    <source>
        <dbReference type="Google" id="ProtNLM"/>
    </source>
</evidence>
<evidence type="ECO:0000313" key="2">
    <source>
        <dbReference type="EMBL" id="RGD87057.1"/>
    </source>
</evidence>
<keyword evidence="1" id="KW-0812">Transmembrane</keyword>
<organism evidence="2 3">
    <name type="scientific">Thomasclavelia ramosa</name>
    <dbReference type="NCBI Taxonomy" id="1547"/>
    <lineage>
        <taxon>Bacteria</taxon>
        <taxon>Bacillati</taxon>
        <taxon>Bacillota</taxon>
        <taxon>Erysipelotrichia</taxon>
        <taxon>Erysipelotrichales</taxon>
        <taxon>Coprobacillaceae</taxon>
        <taxon>Thomasclavelia</taxon>
    </lineage>
</organism>
<protein>
    <recommendedName>
        <fullName evidence="4">Polysaccharide biosynthesis protein</fullName>
    </recommendedName>
</protein>
<evidence type="ECO:0000256" key="1">
    <source>
        <dbReference type="SAM" id="Phobius"/>
    </source>
</evidence>
<gene>
    <name evidence="2" type="ORF">DXB93_02515</name>
</gene>
<dbReference type="EMBL" id="QUSL01000002">
    <property type="protein sequence ID" value="RGD87057.1"/>
    <property type="molecule type" value="Genomic_DNA"/>
</dbReference>
<feature type="transmembrane region" description="Helical" evidence="1">
    <location>
        <begin position="9"/>
        <end position="30"/>
    </location>
</feature>
<dbReference type="Proteomes" id="UP000261032">
    <property type="component" value="Unassembled WGS sequence"/>
</dbReference>
<dbReference type="AlphaFoldDB" id="A0A3E3EGM9"/>
<reference evidence="2 3" key="1">
    <citation type="submission" date="2018-08" db="EMBL/GenBank/DDBJ databases">
        <title>A genome reference for cultivated species of the human gut microbiota.</title>
        <authorList>
            <person name="Zou Y."/>
            <person name="Xue W."/>
            <person name="Luo G."/>
        </authorList>
    </citation>
    <scope>NUCLEOTIDE SEQUENCE [LARGE SCALE GENOMIC DNA]</scope>
    <source>
        <strain evidence="2 3">OM06-4</strain>
    </source>
</reference>
<accession>A0A3E3EGM9</accession>
<evidence type="ECO:0000313" key="3">
    <source>
        <dbReference type="Proteomes" id="UP000261032"/>
    </source>
</evidence>
<comment type="caution">
    <text evidence="2">The sequence shown here is derived from an EMBL/GenBank/DDBJ whole genome shotgun (WGS) entry which is preliminary data.</text>
</comment>
<name>A0A3E3EGM9_9FIRM</name>
<dbReference type="RefSeq" id="WP_003536459.1">
    <property type="nucleotide sequence ID" value="NZ_AP031443.1"/>
</dbReference>